<dbReference type="SUPFAM" id="SSF54556">
    <property type="entry name" value="Chitinase insertion domain"/>
    <property type="match status" value="1"/>
</dbReference>
<organism evidence="5 6">
    <name type="scientific">Fraxinus pennsylvanica</name>
    <dbReference type="NCBI Taxonomy" id="56036"/>
    <lineage>
        <taxon>Eukaryota</taxon>
        <taxon>Viridiplantae</taxon>
        <taxon>Streptophyta</taxon>
        <taxon>Embryophyta</taxon>
        <taxon>Tracheophyta</taxon>
        <taxon>Spermatophyta</taxon>
        <taxon>Magnoliopsida</taxon>
        <taxon>eudicotyledons</taxon>
        <taxon>Gunneridae</taxon>
        <taxon>Pentapetalae</taxon>
        <taxon>asterids</taxon>
        <taxon>lamiids</taxon>
        <taxon>Lamiales</taxon>
        <taxon>Oleaceae</taxon>
        <taxon>Oleeae</taxon>
        <taxon>Fraxinus</taxon>
    </lineage>
</organism>
<dbReference type="GO" id="GO:0008061">
    <property type="term" value="F:chitin binding"/>
    <property type="evidence" value="ECO:0007669"/>
    <property type="project" value="InterPro"/>
</dbReference>
<keyword evidence="1" id="KW-0472">Membrane</keyword>
<dbReference type="GO" id="GO:0006032">
    <property type="term" value="P:chitin catabolic process"/>
    <property type="evidence" value="ECO:0007669"/>
    <property type="project" value="TreeGrafter"/>
</dbReference>
<dbReference type="InterPro" id="IPR011583">
    <property type="entry name" value="Chitinase_II/V-like_cat"/>
</dbReference>
<dbReference type="EMBL" id="OU503058">
    <property type="protein sequence ID" value="CAI9787405.1"/>
    <property type="molecule type" value="Genomic_DNA"/>
</dbReference>
<name>A0AAD2EGR2_9LAMI</name>
<dbReference type="GO" id="GO:0004568">
    <property type="term" value="F:chitinase activity"/>
    <property type="evidence" value="ECO:0007669"/>
    <property type="project" value="TreeGrafter"/>
</dbReference>
<dbReference type="AlphaFoldDB" id="A0AAD2EGR2"/>
<evidence type="ECO:0000259" key="4">
    <source>
        <dbReference type="PROSITE" id="PS51910"/>
    </source>
</evidence>
<dbReference type="InterPro" id="IPR000719">
    <property type="entry name" value="Prot_kinase_dom"/>
</dbReference>
<dbReference type="PROSITE" id="PS51910">
    <property type="entry name" value="GH18_2"/>
    <property type="match status" value="1"/>
</dbReference>
<keyword evidence="6" id="KW-1185">Reference proteome</keyword>
<dbReference type="SUPFAM" id="SSF51445">
    <property type="entry name" value="(Trans)glycosidases"/>
    <property type="match status" value="1"/>
</dbReference>
<dbReference type="Pfam" id="PF00069">
    <property type="entry name" value="Pkinase"/>
    <property type="match status" value="1"/>
</dbReference>
<feature type="signal peptide" evidence="2">
    <location>
        <begin position="1"/>
        <end position="19"/>
    </location>
</feature>
<dbReference type="SUPFAM" id="SSF56112">
    <property type="entry name" value="Protein kinase-like (PK-like)"/>
    <property type="match status" value="1"/>
</dbReference>
<dbReference type="FunFam" id="3.10.50.10:FF:000015">
    <property type="entry name" value="Chitotriosidase-1"/>
    <property type="match status" value="1"/>
</dbReference>
<dbReference type="PANTHER" id="PTHR11177:SF369">
    <property type="entry name" value="CLASS V CHITINASE-LIKE"/>
    <property type="match status" value="1"/>
</dbReference>
<dbReference type="Gene3D" id="3.30.200.20">
    <property type="entry name" value="Phosphorylase Kinase, domain 1"/>
    <property type="match status" value="1"/>
</dbReference>
<dbReference type="PANTHER" id="PTHR11177">
    <property type="entry name" value="CHITINASE"/>
    <property type="match status" value="1"/>
</dbReference>
<dbReference type="Proteomes" id="UP000834106">
    <property type="component" value="Chromosome 23"/>
</dbReference>
<dbReference type="Gene3D" id="3.20.20.80">
    <property type="entry name" value="Glycosidases"/>
    <property type="match status" value="1"/>
</dbReference>
<dbReference type="InterPro" id="IPR017853">
    <property type="entry name" value="GH"/>
</dbReference>
<sequence length="660" mass="74638">MFRIKLLFVTLVIFPSAQAWIKAGYWYSGSEFPVPDINSALFTHLIFAFAHINSSNYEFSISSSDEGYMSTFTEIVRRKNPSIITLLSTWGGESNSSKFFEMVSTSPRRRSFIESSIKVARQHRFLGLDLFGVVPNMPINMTNLGAFLDEWREAVNSEAKHSNTSPLILTMGARYSPTQNFMTYPIDSIKRNVDWVHLRSYDYYVPLKDNFTGAHAALYDPSSNLNTDYGIKEWIKRGLPANKLVLGLPYHGYAWTLVNPNDNTIGSPAKGRAITADGSMSYKHIMWFCKSYGVKPMFNSTYMTNYMKSGSSWIGFDGVEAVKIKVSYAKNKGLLGYHVFQVPNDDENWILSRAAGGEEEDQKSKQSLLVIVLPTVFVAILLSGTAICCLKRKVIMSRVRGKTASGKRVVYPNLQVLTFNEIKTATDNFACESKLGEGGFGPVYKGKLGDGQESLDTYLFDPMKRLWLDWEKRVQIIEGPKISDFGIARIFPRDESEANTQKIVGTYGYVPPEYVKQGMYSKKYDVYSFGVLLLQIISGKKTSNLYGVDKNLTILEHAYELWRNDNCENFMDPSLDNAATTCKLKRYMQVALLCVQERWEDRPSMLEVSSMLKNETEIVPAPSTPAFSTNQDEDQQKYCSTSHAEVYSANMETNSELMLR</sequence>
<dbReference type="PROSITE" id="PS50011">
    <property type="entry name" value="PROTEIN_KINASE_DOM"/>
    <property type="match status" value="1"/>
</dbReference>
<keyword evidence="1" id="KW-1133">Transmembrane helix</keyword>
<evidence type="ECO:0000259" key="3">
    <source>
        <dbReference type="PROSITE" id="PS50011"/>
    </source>
</evidence>
<feature type="chain" id="PRO_5042142686" evidence="2">
    <location>
        <begin position="20"/>
        <end position="660"/>
    </location>
</feature>
<feature type="domain" description="Protein kinase" evidence="3">
    <location>
        <begin position="259"/>
        <end position="627"/>
    </location>
</feature>
<gene>
    <name evidence="5" type="ORF">FPE_LOCUS34835</name>
</gene>
<feature type="domain" description="GH18" evidence="4">
    <location>
        <begin position="20"/>
        <end position="362"/>
    </location>
</feature>
<dbReference type="GO" id="GO:0004672">
    <property type="term" value="F:protein kinase activity"/>
    <property type="evidence" value="ECO:0007669"/>
    <property type="project" value="InterPro"/>
</dbReference>
<dbReference type="SMART" id="SM00636">
    <property type="entry name" value="Glyco_18"/>
    <property type="match status" value="1"/>
</dbReference>
<evidence type="ECO:0000256" key="1">
    <source>
        <dbReference type="SAM" id="Phobius"/>
    </source>
</evidence>
<protein>
    <submittedName>
        <fullName evidence="5">Uncharacterized protein</fullName>
    </submittedName>
</protein>
<evidence type="ECO:0000313" key="6">
    <source>
        <dbReference type="Proteomes" id="UP000834106"/>
    </source>
</evidence>
<keyword evidence="2" id="KW-0732">Signal</keyword>
<dbReference type="CDD" id="cd02879">
    <property type="entry name" value="GH18_plant_chitinase_class_V"/>
    <property type="match status" value="1"/>
</dbReference>
<proteinExistence type="predicted"/>
<dbReference type="GO" id="GO:0005524">
    <property type="term" value="F:ATP binding"/>
    <property type="evidence" value="ECO:0007669"/>
    <property type="project" value="InterPro"/>
</dbReference>
<dbReference type="InterPro" id="IPR001223">
    <property type="entry name" value="Glyco_hydro18_cat"/>
</dbReference>
<dbReference type="GO" id="GO:0005576">
    <property type="term" value="C:extracellular region"/>
    <property type="evidence" value="ECO:0007669"/>
    <property type="project" value="TreeGrafter"/>
</dbReference>
<dbReference type="Gene3D" id="1.10.510.10">
    <property type="entry name" value="Transferase(Phosphotransferase) domain 1"/>
    <property type="match status" value="1"/>
</dbReference>
<dbReference type="Gene3D" id="3.10.50.10">
    <property type="match status" value="1"/>
</dbReference>
<evidence type="ECO:0000256" key="2">
    <source>
        <dbReference type="SAM" id="SignalP"/>
    </source>
</evidence>
<reference evidence="5" key="1">
    <citation type="submission" date="2023-05" db="EMBL/GenBank/DDBJ databases">
        <authorList>
            <person name="Huff M."/>
        </authorList>
    </citation>
    <scope>NUCLEOTIDE SEQUENCE</scope>
</reference>
<dbReference type="InterPro" id="IPR050314">
    <property type="entry name" value="Glycosyl_Hydrlase_18"/>
</dbReference>
<dbReference type="Pfam" id="PF00704">
    <property type="entry name" value="Glyco_hydro_18"/>
    <property type="match status" value="1"/>
</dbReference>
<dbReference type="InterPro" id="IPR029070">
    <property type="entry name" value="Chitinase_insertion_sf"/>
</dbReference>
<feature type="transmembrane region" description="Helical" evidence="1">
    <location>
        <begin position="368"/>
        <end position="390"/>
    </location>
</feature>
<dbReference type="InterPro" id="IPR011009">
    <property type="entry name" value="Kinase-like_dom_sf"/>
</dbReference>
<evidence type="ECO:0000313" key="5">
    <source>
        <dbReference type="EMBL" id="CAI9787405.1"/>
    </source>
</evidence>
<dbReference type="GO" id="GO:0005975">
    <property type="term" value="P:carbohydrate metabolic process"/>
    <property type="evidence" value="ECO:0007669"/>
    <property type="project" value="InterPro"/>
</dbReference>
<accession>A0AAD2EGR2</accession>
<keyword evidence="1" id="KW-0812">Transmembrane</keyword>